<feature type="domain" description="ABC transporter" evidence="10">
    <location>
        <begin position="2"/>
        <end position="237"/>
    </location>
</feature>
<comment type="subcellular location">
    <subcellularLocation>
        <location evidence="9">Cell membrane</location>
        <topology evidence="9">Peripheral membrane protein</topology>
        <orientation evidence="9">Cytoplasmic side</orientation>
    </subcellularLocation>
</comment>
<dbReference type="GO" id="GO:0005886">
    <property type="term" value="C:plasma membrane"/>
    <property type="evidence" value="ECO:0007669"/>
    <property type="project" value="UniProtKB-SubCell"/>
</dbReference>
<evidence type="ECO:0000259" key="10">
    <source>
        <dbReference type="PROSITE" id="PS50893"/>
    </source>
</evidence>
<gene>
    <name evidence="9 11" type="primary">ftsE</name>
    <name evidence="11" type="ORF">KC675_04025</name>
</gene>
<dbReference type="GO" id="GO:0005524">
    <property type="term" value="F:ATP binding"/>
    <property type="evidence" value="ECO:0007669"/>
    <property type="project" value="UniProtKB-UniRule"/>
</dbReference>
<evidence type="ECO:0000256" key="1">
    <source>
        <dbReference type="ARBA" id="ARBA00005417"/>
    </source>
</evidence>
<dbReference type="GO" id="GO:0016887">
    <property type="term" value="F:ATP hydrolysis activity"/>
    <property type="evidence" value="ECO:0007669"/>
    <property type="project" value="InterPro"/>
</dbReference>
<dbReference type="FunFam" id="3.40.50.300:FF:000056">
    <property type="entry name" value="Cell division ATP-binding protein FtsE"/>
    <property type="match status" value="1"/>
</dbReference>
<keyword evidence="7 9" id="KW-0472">Membrane</keyword>
<dbReference type="PROSITE" id="PS00211">
    <property type="entry name" value="ABC_TRANSPORTER_1"/>
    <property type="match status" value="1"/>
</dbReference>
<protein>
    <recommendedName>
        <fullName evidence="2 9">Cell division ATP-binding protein FtsE</fullName>
    </recommendedName>
</protein>
<sequence>MIQYLNVSKKYDGDIIAIDDITFQIDEGEFLFLVGSSGSGKTTVIRLLIREEKPTSGKIYFEDAEVTNLKRKHIYNLRRKVGVIFQDFKLIPELTAYENIAFAMEAAGKNDKEIKEKVPYLLEIVGLENRFKSFPYQLSGGEKQRVAIARAMANNPKLLIADEPTGNLDPDTAWDILQILSKINSWGTTVIMSTHESDFVNTLHKRVLKLENGKIIRDDKQGNYFEDLDEFSIKILQKDSDEAVSEDLSEEKEPET</sequence>
<name>A0A955IBN1_9BACT</name>
<dbReference type="InterPro" id="IPR017871">
    <property type="entry name" value="ABC_transporter-like_CS"/>
</dbReference>
<evidence type="ECO:0000256" key="8">
    <source>
        <dbReference type="ARBA" id="ARBA00023306"/>
    </source>
</evidence>
<evidence type="ECO:0000256" key="3">
    <source>
        <dbReference type="ARBA" id="ARBA00022475"/>
    </source>
</evidence>
<dbReference type="Gene3D" id="3.40.50.300">
    <property type="entry name" value="P-loop containing nucleotide triphosphate hydrolases"/>
    <property type="match status" value="1"/>
</dbReference>
<dbReference type="GO" id="GO:0051301">
    <property type="term" value="P:cell division"/>
    <property type="evidence" value="ECO:0007669"/>
    <property type="project" value="UniProtKB-UniRule"/>
</dbReference>
<dbReference type="InterPro" id="IPR003593">
    <property type="entry name" value="AAA+_ATPase"/>
</dbReference>
<keyword evidence="3 9" id="KW-1003">Cell membrane</keyword>
<reference evidence="11" key="1">
    <citation type="submission" date="2020-04" db="EMBL/GenBank/DDBJ databases">
        <authorList>
            <person name="Zhang T."/>
        </authorList>
    </citation>
    <scope>NUCLEOTIDE SEQUENCE</scope>
    <source>
        <strain evidence="11">HKST-UBA15</strain>
    </source>
</reference>
<evidence type="ECO:0000313" key="12">
    <source>
        <dbReference type="Proteomes" id="UP000745577"/>
    </source>
</evidence>
<comment type="subunit">
    <text evidence="9">Homodimer. Forms a membrane-associated complex with FtsX.</text>
</comment>
<reference evidence="11" key="2">
    <citation type="journal article" date="2021" name="Microbiome">
        <title>Successional dynamics and alternative stable states in a saline activated sludge microbial community over 9 years.</title>
        <authorList>
            <person name="Wang Y."/>
            <person name="Ye J."/>
            <person name="Ju F."/>
            <person name="Liu L."/>
            <person name="Boyd J.A."/>
            <person name="Deng Y."/>
            <person name="Parks D.H."/>
            <person name="Jiang X."/>
            <person name="Yin X."/>
            <person name="Woodcroft B.J."/>
            <person name="Tyson G.W."/>
            <person name="Hugenholtz P."/>
            <person name="Polz M.F."/>
            <person name="Zhang T."/>
        </authorList>
    </citation>
    <scope>NUCLEOTIDE SEQUENCE</scope>
    <source>
        <strain evidence="11">HKST-UBA15</strain>
    </source>
</reference>
<dbReference type="Proteomes" id="UP000745577">
    <property type="component" value="Unassembled WGS sequence"/>
</dbReference>
<evidence type="ECO:0000256" key="5">
    <source>
        <dbReference type="ARBA" id="ARBA00022741"/>
    </source>
</evidence>
<dbReference type="InterPro" id="IPR005286">
    <property type="entry name" value="Cell_div_FtsE"/>
</dbReference>
<dbReference type="SMART" id="SM00382">
    <property type="entry name" value="AAA"/>
    <property type="match status" value="1"/>
</dbReference>
<evidence type="ECO:0000256" key="9">
    <source>
        <dbReference type="RuleBase" id="RU365094"/>
    </source>
</evidence>
<dbReference type="InterPro" id="IPR027417">
    <property type="entry name" value="P-loop_NTPase"/>
</dbReference>
<dbReference type="InterPro" id="IPR015854">
    <property type="entry name" value="ABC_transpr_LolD-like"/>
</dbReference>
<accession>A0A955IBN1</accession>
<evidence type="ECO:0000256" key="6">
    <source>
        <dbReference type="ARBA" id="ARBA00022840"/>
    </source>
</evidence>
<dbReference type="InterPro" id="IPR003439">
    <property type="entry name" value="ABC_transporter-like_ATP-bd"/>
</dbReference>
<keyword evidence="8 9" id="KW-0131">Cell cycle</keyword>
<dbReference type="EMBL" id="JAGQLL010000047">
    <property type="protein sequence ID" value="MCA9380318.1"/>
    <property type="molecule type" value="Genomic_DNA"/>
</dbReference>
<dbReference type="PROSITE" id="PS50893">
    <property type="entry name" value="ABC_TRANSPORTER_2"/>
    <property type="match status" value="1"/>
</dbReference>
<organism evidence="11 12">
    <name type="scientific">Candidatus Dojkabacteria bacterium</name>
    <dbReference type="NCBI Taxonomy" id="2099670"/>
    <lineage>
        <taxon>Bacteria</taxon>
        <taxon>Candidatus Dojkabacteria</taxon>
    </lineage>
</organism>
<evidence type="ECO:0000256" key="2">
    <source>
        <dbReference type="ARBA" id="ARBA00020019"/>
    </source>
</evidence>
<keyword evidence="5 9" id="KW-0547">Nucleotide-binding</keyword>
<dbReference type="Pfam" id="PF00005">
    <property type="entry name" value="ABC_tran"/>
    <property type="match status" value="1"/>
</dbReference>
<proteinExistence type="inferred from homology"/>
<comment type="function">
    <text evidence="9">Part of the ABC transporter FtsEX involved in cellular division.</text>
</comment>
<dbReference type="SUPFAM" id="SSF52540">
    <property type="entry name" value="P-loop containing nucleoside triphosphate hydrolases"/>
    <property type="match status" value="1"/>
</dbReference>
<keyword evidence="6 9" id="KW-0067">ATP-binding</keyword>
<feature type="non-terminal residue" evidence="11">
    <location>
        <position position="256"/>
    </location>
</feature>
<dbReference type="GO" id="GO:0022857">
    <property type="term" value="F:transmembrane transporter activity"/>
    <property type="evidence" value="ECO:0007669"/>
    <property type="project" value="TreeGrafter"/>
</dbReference>
<keyword evidence="4 9" id="KW-0132">Cell division</keyword>
<evidence type="ECO:0000313" key="11">
    <source>
        <dbReference type="EMBL" id="MCA9380318.1"/>
    </source>
</evidence>
<dbReference type="PANTHER" id="PTHR24220">
    <property type="entry name" value="IMPORT ATP-BINDING PROTEIN"/>
    <property type="match status" value="1"/>
</dbReference>
<comment type="caution">
    <text evidence="11">The sequence shown here is derived from an EMBL/GenBank/DDBJ whole genome shotgun (WGS) entry which is preliminary data.</text>
</comment>
<evidence type="ECO:0000256" key="7">
    <source>
        <dbReference type="ARBA" id="ARBA00023136"/>
    </source>
</evidence>
<dbReference type="NCBIfam" id="TIGR02673">
    <property type="entry name" value="FtsE"/>
    <property type="match status" value="1"/>
</dbReference>
<dbReference type="AlphaFoldDB" id="A0A955IBN1"/>
<comment type="similarity">
    <text evidence="1 9">Belongs to the ABC transporter superfamily.</text>
</comment>
<evidence type="ECO:0000256" key="4">
    <source>
        <dbReference type="ARBA" id="ARBA00022618"/>
    </source>
</evidence>
<dbReference type="PANTHER" id="PTHR24220:SF470">
    <property type="entry name" value="CELL DIVISION ATP-BINDING PROTEIN FTSE"/>
    <property type="match status" value="1"/>
</dbReference>